<protein>
    <recommendedName>
        <fullName evidence="1">AAA+ ATPase domain-containing protein</fullName>
    </recommendedName>
</protein>
<dbReference type="SMART" id="SM00382">
    <property type="entry name" value="AAA"/>
    <property type="match status" value="1"/>
</dbReference>
<evidence type="ECO:0000313" key="2">
    <source>
        <dbReference type="EMBL" id="CAK0879424.1"/>
    </source>
</evidence>
<accession>A0ABN9W0D3</accession>
<organism evidence="2 3">
    <name type="scientific">Prorocentrum cordatum</name>
    <dbReference type="NCBI Taxonomy" id="2364126"/>
    <lineage>
        <taxon>Eukaryota</taxon>
        <taxon>Sar</taxon>
        <taxon>Alveolata</taxon>
        <taxon>Dinophyceae</taxon>
        <taxon>Prorocentrales</taxon>
        <taxon>Prorocentraceae</taxon>
        <taxon>Prorocentrum</taxon>
    </lineage>
</organism>
<evidence type="ECO:0000313" key="3">
    <source>
        <dbReference type="Proteomes" id="UP001189429"/>
    </source>
</evidence>
<dbReference type="InterPro" id="IPR027417">
    <property type="entry name" value="P-loop_NTPase"/>
</dbReference>
<dbReference type="Pfam" id="PF13604">
    <property type="entry name" value="AAA_30"/>
    <property type="match status" value="1"/>
</dbReference>
<dbReference type="EMBL" id="CAUYUJ010017954">
    <property type="protein sequence ID" value="CAK0879424.1"/>
    <property type="molecule type" value="Genomic_DNA"/>
</dbReference>
<keyword evidence="3" id="KW-1185">Reference proteome</keyword>
<gene>
    <name evidence="2" type="ORF">PCOR1329_LOCUS62863</name>
</gene>
<feature type="domain" description="AAA+ ATPase" evidence="1">
    <location>
        <begin position="784"/>
        <end position="954"/>
    </location>
</feature>
<dbReference type="SUPFAM" id="SSF52540">
    <property type="entry name" value="P-loop containing nucleoside triphosphate hydrolases"/>
    <property type="match status" value="1"/>
</dbReference>
<dbReference type="Gene3D" id="3.40.50.300">
    <property type="entry name" value="P-loop containing nucleotide triphosphate hydrolases"/>
    <property type="match status" value="1"/>
</dbReference>
<dbReference type="InterPro" id="IPR003593">
    <property type="entry name" value="AAA+_ATPase"/>
</dbReference>
<sequence length="1059" mass="120378">MLDELVALVEEHAVYAEFVRQHGAETIVSLLDITKDEAATITPYLPFVTKQKERGSVTKGPTYNWKKTQVCRVSYKSEDLETCGAMTPRARAAYDWLMAHNRTYRRYVIRHKHQLAAPVEDREMYIATYRLLIQCRGIEVALHPVLYPWEVFSDSDVSSWAKDRELVKPSQQPTIKSSFLRKVHSRCRTYGDAEAVPDLAFLLYDMATAQRIYASLAIAERQGITPDQDILCDVVRQHALLRGVVKAFPNLFITIAPAEWKVLLHEPLFADWKAADRLSACQGLLAEHIYELLYDGMKQILRPSEFLEELSDYVIRLEFQGRKTEHIHIAAWVLPKGRLSGRNGQADRSASVMFLEEVFRGSVDVQEGYGFLNYINGYVVKANQSMDFQPDAARSAGDEHSASLDFAGAKHMFRTFGVDNACAIIPAADDRHINDTKRLYKLYLKRACVGNEPRPCGSFLSYLRVYKLADGDHNRVIQRRGRGDDSRVAVGVRYAFEMQDNFIGQFCTMMFPHVAGTFVPPLDRDPELIPFTKHYLKAVKYLRHLACLKGTRPACEQSIRLQAQAMLPREAGEAEEVYDERVLAKMDNTSWIGFATEANRIAELCDASVESIGHRLHESSWEPFDSWPWLPPPDSVSEDASIRPADQLFHPLRCADDTQGAYGKPFHCVDAALHYLEDVIVADLRIRVSLGRHWSFRARLHAVHVYYNHMQFCFDNPEAIPPDVRRRADCLLPDMQNRYYEQYKREWGRCQAHARPRITWSADQQEVLKMVDGVLSRAEANIVQQQFYYVNGEPGSGKTEVLCEAARRAADAGLHVLILGPTGTLVHTYKTKVQRDNINVETIHSAWHIYRRADTVVDYAPPSRLRTYDLFIIDEASQIEDDVAVRLHNGFRELPQRPTIFFAADFQQLNPLGSSSAMRTWITVMTTISLFTIHRTNDDRLLSFLRNVRVKQPSKAVILAFFAGRTWDSISLEQAVRRGMHLGAILDEPFHWLTVTNKGAEAVNLACLSARGYDKPENLSPLCGDLKVLYLEWVVGGWPGHFAACPCIGHASGCLSFME</sequence>
<comment type="caution">
    <text evidence="2">The sequence shown here is derived from an EMBL/GenBank/DDBJ whole genome shotgun (WGS) entry which is preliminary data.</text>
</comment>
<reference evidence="2" key="1">
    <citation type="submission" date="2023-10" db="EMBL/GenBank/DDBJ databases">
        <authorList>
            <person name="Chen Y."/>
            <person name="Shah S."/>
            <person name="Dougan E. K."/>
            <person name="Thang M."/>
            <person name="Chan C."/>
        </authorList>
    </citation>
    <scope>NUCLEOTIDE SEQUENCE [LARGE SCALE GENOMIC DNA]</scope>
</reference>
<dbReference type="Proteomes" id="UP001189429">
    <property type="component" value="Unassembled WGS sequence"/>
</dbReference>
<proteinExistence type="predicted"/>
<name>A0ABN9W0D3_9DINO</name>
<evidence type="ECO:0000259" key="1">
    <source>
        <dbReference type="SMART" id="SM00382"/>
    </source>
</evidence>